<name>A0A0C3K4K3_PISTI</name>
<evidence type="ECO:0000313" key="1">
    <source>
        <dbReference type="EMBL" id="KIO04502.1"/>
    </source>
</evidence>
<proteinExistence type="predicted"/>
<dbReference type="HOGENOM" id="CLU_2307177_0_0_1"/>
<gene>
    <name evidence="1" type="ORF">M404DRAFT_1000622</name>
</gene>
<dbReference type="AlphaFoldDB" id="A0A0C3K4K3"/>
<accession>A0A0C3K4K3</accession>
<dbReference type="Proteomes" id="UP000054217">
    <property type="component" value="Unassembled WGS sequence"/>
</dbReference>
<dbReference type="EMBL" id="KN831971">
    <property type="protein sequence ID" value="KIO04502.1"/>
    <property type="molecule type" value="Genomic_DNA"/>
</dbReference>
<reference evidence="1 2" key="1">
    <citation type="submission" date="2014-04" db="EMBL/GenBank/DDBJ databases">
        <authorList>
            <consortium name="DOE Joint Genome Institute"/>
            <person name="Kuo A."/>
            <person name="Kohler A."/>
            <person name="Costa M.D."/>
            <person name="Nagy L.G."/>
            <person name="Floudas D."/>
            <person name="Copeland A."/>
            <person name="Barry K.W."/>
            <person name="Cichocki N."/>
            <person name="Veneault-Fourrey C."/>
            <person name="LaButti K."/>
            <person name="Lindquist E.A."/>
            <person name="Lipzen A."/>
            <person name="Lundell T."/>
            <person name="Morin E."/>
            <person name="Murat C."/>
            <person name="Sun H."/>
            <person name="Tunlid A."/>
            <person name="Henrissat B."/>
            <person name="Grigoriev I.V."/>
            <person name="Hibbett D.S."/>
            <person name="Martin F."/>
            <person name="Nordberg H.P."/>
            <person name="Cantor M.N."/>
            <person name="Hua S.X."/>
        </authorList>
    </citation>
    <scope>NUCLEOTIDE SEQUENCE [LARGE SCALE GENOMIC DNA]</scope>
    <source>
        <strain evidence="1 2">Marx 270</strain>
    </source>
</reference>
<reference evidence="2" key="2">
    <citation type="submission" date="2015-01" db="EMBL/GenBank/DDBJ databases">
        <title>Evolutionary Origins and Diversification of the Mycorrhizal Mutualists.</title>
        <authorList>
            <consortium name="DOE Joint Genome Institute"/>
            <consortium name="Mycorrhizal Genomics Consortium"/>
            <person name="Kohler A."/>
            <person name="Kuo A."/>
            <person name="Nagy L.G."/>
            <person name="Floudas D."/>
            <person name="Copeland A."/>
            <person name="Barry K.W."/>
            <person name="Cichocki N."/>
            <person name="Veneault-Fourrey C."/>
            <person name="LaButti K."/>
            <person name="Lindquist E.A."/>
            <person name="Lipzen A."/>
            <person name="Lundell T."/>
            <person name="Morin E."/>
            <person name="Murat C."/>
            <person name="Riley R."/>
            <person name="Ohm R."/>
            <person name="Sun H."/>
            <person name="Tunlid A."/>
            <person name="Henrissat B."/>
            <person name="Grigoriev I.V."/>
            <person name="Hibbett D.S."/>
            <person name="Martin F."/>
        </authorList>
    </citation>
    <scope>NUCLEOTIDE SEQUENCE [LARGE SCALE GENOMIC DNA]</scope>
    <source>
        <strain evidence="2">Marx 270</strain>
    </source>
</reference>
<organism evidence="1 2">
    <name type="scientific">Pisolithus tinctorius Marx 270</name>
    <dbReference type="NCBI Taxonomy" id="870435"/>
    <lineage>
        <taxon>Eukaryota</taxon>
        <taxon>Fungi</taxon>
        <taxon>Dikarya</taxon>
        <taxon>Basidiomycota</taxon>
        <taxon>Agaricomycotina</taxon>
        <taxon>Agaricomycetes</taxon>
        <taxon>Agaricomycetidae</taxon>
        <taxon>Boletales</taxon>
        <taxon>Sclerodermatineae</taxon>
        <taxon>Pisolithaceae</taxon>
        <taxon>Pisolithus</taxon>
    </lineage>
</organism>
<sequence>MRSFTTTPDISTFHGSTEMCKIYDLRRSRQACFRLHPPRQRGIFEKFTERLQRVSSLFAVTSGKPLDLDAKPLQKCLLSRCSKKEVTEHVRYLPGFSTSA</sequence>
<protein>
    <submittedName>
        <fullName evidence="1">Uncharacterized protein</fullName>
    </submittedName>
</protein>
<keyword evidence="2" id="KW-1185">Reference proteome</keyword>
<evidence type="ECO:0000313" key="2">
    <source>
        <dbReference type="Proteomes" id="UP000054217"/>
    </source>
</evidence>
<dbReference type="InParanoid" id="A0A0C3K4K3"/>